<dbReference type="Proteomes" id="UP001300692">
    <property type="component" value="Unassembled WGS sequence"/>
</dbReference>
<dbReference type="Pfam" id="PF26622">
    <property type="entry name" value="DUF8199"/>
    <property type="match status" value="1"/>
</dbReference>
<organism evidence="2 3">
    <name type="scientific">Reichenbachiella ulvae</name>
    <dbReference type="NCBI Taxonomy" id="2980104"/>
    <lineage>
        <taxon>Bacteria</taxon>
        <taxon>Pseudomonadati</taxon>
        <taxon>Bacteroidota</taxon>
        <taxon>Cytophagia</taxon>
        <taxon>Cytophagales</taxon>
        <taxon>Reichenbachiellaceae</taxon>
        <taxon>Reichenbachiella</taxon>
    </lineage>
</organism>
<comment type="caution">
    <text evidence="2">The sequence shown here is derived from an EMBL/GenBank/DDBJ whole genome shotgun (WGS) entry which is preliminary data.</text>
</comment>
<gene>
    <name evidence="2" type="ORF">N7U62_17905</name>
</gene>
<name>A0ABT3CXZ6_9BACT</name>
<dbReference type="InterPro" id="IPR058060">
    <property type="entry name" value="HYC_CC_PP"/>
</dbReference>
<feature type="signal peptide" evidence="1">
    <location>
        <begin position="1"/>
        <end position="21"/>
    </location>
</feature>
<protein>
    <submittedName>
        <fullName evidence="2">Uncharacterized protein</fullName>
    </submittedName>
</protein>
<dbReference type="EMBL" id="JAOYOD010000001">
    <property type="protein sequence ID" value="MCV9388565.1"/>
    <property type="molecule type" value="Genomic_DNA"/>
</dbReference>
<dbReference type="NCBIfam" id="NF047658">
    <property type="entry name" value="HYC_CC_PP"/>
    <property type="match status" value="1"/>
</dbReference>
<feature type="chain" id="PRO_5045327509" evidence="1">
    <location>
        <begin position="22"/>
        <end position="138"/>
    </location>
</feature>
<keyword evidence="1" id="KW-0732">Signal</keyword>
<evidence type="ECO:0000256" key="1">
    <source>
        <dbReference type="SAM" id="SignalP"/>
    </source>
</evidence>
<dbReference type="InterPro" id="IPR058512">
    <property type="entry name" value="DUF8199"/>
</dbReference>
<sequence length="138" mass="15058">MKKIIAISLSLIILMSHVGLSVSTHYCGGEAVRTHIGIQSVDLSCGMEEAKAALPIDCESAISMNSCCDDQLLTADVEDEIQTAKMQLTFDLDFLFVLVAVLSDFTSTQIDHQPSYFDTSPPPLLKSSLQVLFQSFLL</sequence>
<reference evidence="2 3" key="1">
    <citation type="submission" date="2022-10" db="EMBL/GenBank/DDBJ databases">
        <title>Comparative genomics and taxonomic characterization of three novel marine species of genus Reichenbachiella exhibiting antioxidant and polysaccharide degradation activities.</title>
        <authorList>
            <person name="Muhammad N."/>
            <person name="Lee Y.-J."/>
            <person name="Ko J."/>
            <person name="Kim S.-G."/>
        </authorList>
    </citation>
    <scope>NUCLEOTIDE SEQUENCE [LARGE SCALE GENOMIC DNA]</scope>
    <source>
        <strain evidence="2 3">ABR2-5</strain>
    </source>
</reference>
<evidence type="ECO:0000313" key="3">
    <source>
        <dbReference type="Proteomes" id="UP001300692"/>
    </source>
</evidence>
<evidence type="ECO:0000313" key="2">
    <source>
        <dbReference type="EMBL" id="MCV9388565.1"/>
    </source>
</evidence>
<keyword evidence="3" id="KW-1185">Reference proteome</keyword>
<proteinExistence type="predicted"/>
<accession>A0ABT3CXZ6</accession>
<dbReference type="RefSeq" id="WP_264139439.1">
    <property type="nucleotide sequence ID" value="NZ_JAOYOD010000001.1"/>
</dbReference>